<gene>
    <name evidence="1" type="ORF">U0070_020529</name>
</gene>
<evidence type="ECO:0000313" key="2">
    <source>
        <dbReference type="Proteomes" id="UP001488838"/>
    </source>
</evidence>
<keyword evidence="2" id="KW-1185">Reference proteome</keyword>
<protein>
    <submittedName>
        <fullName evidence="1">Uncharacterized protein</fullName>
    </submittedName>
</protein>
<dbReference type="AlphaFoldDB" id="A0AAW0JB77"/>
<sequence length="82" mass="9492">MTHAVAQIKPLCLRLRTILCSREGKSLYLTSYQRINFCDCSSESKCILLTKWTRGIFLSTIHNYTFSHLEGNPMIQFQSLFS</sequence>
<proteinExistence type="predicted"/>
<reference evidence="1 2" key="1">
    <citation type="journal article" date="2023" name="bioRxiv">
        <title>Conserved and derived expression patterns and positive selection on dental genes reveal complex evolutionary context of ever-growing rodent molars.</title>
        <authorList>
            <person name="Calamari Z.T."/>
            <person name="Song A."/>
            <person name="Cohen E."/>
            <person name="Akter M."/>
            <person name="Roy R.D."/>
            <person name="Hallikas O."/>
            <person name="Christensen M.M."/>
            <person name="Li P."/>
            <person name="Marangoni P."/>
            <person name="Jernvall J."/>
            <person name="Klein O.D."/>
        </authorList>
    </citation>
    <scope>NUCLEOTIDE SEQUENCE [LARGE SCALE GENOMIC DNA]</scope>
    <source>
        <strain evidence="1">V071</strain>
    </source>
</reference>
<organism evidence="1 2">
    <name type="scientific">Myodes glareolus</name>
    <name type="common">Bank vole</name>
    <name type="synonym">Clethrionomys glareolus</name>
    <dbReference type="NCBI Taxonomy" id="447135"/>
    <lineage>
        <taxon>Eukaryota</taxon>
        <taxon>Metazoa</taxon>
        <taxon>Chordata</taxon>
        <taxon>Craniata</taxon>
        <taxon>Vertebrata</taxon>
        <taxon>Euteleostomi</taxon>
        <taxon>Mammalia</taxon>
        <taxon>Eutheria</taxon>
        <taxon>Euarchontoglires</taxon>
        <taxon>Glires</taxon>
        <taxon>Rodentia</taxon>
        <taxon>Myomorpha</taxon>
        <taxon>Muroidea</taxon>
        <taxon>Cricetidae</taxon>
        <taxon>Arvicolinae</taxon>
        <taxon>Myodes</taxon>
    </lineage>
</organism>
<evidence type="ECO:0000313" key="1">
    <source>
        <dbReference type="EMBL" id="KAK7823858.1"/>
    </source>
</evidence>
<comment type="caution">
    <text evidence="1">The sequence shown here is derived from an EMBL/GenBank/DDBJ whole genome shotgun (WGS) entry which is preliminary data.</text>
</comment>
<name>A0AAW0JB77_MYOGA</name>
<dbReference type="EMBL" id="JBBHLL010000049">
    <property type="protein sequence ID" value="KAK7823858.1"/>
    <property type="molecule type" value="Genomic_DNA"/>
</dbReference>
<accession>A0AAW0JB77</accession>
<dbReference type="Proteomes" id="UP001488838">
    <property type="component" value="Unassembled WGS sequence"/>
</dbReference>